<dbReference type="SMART" id="SM00240">
    <property type="entry name" value="FHA"/>
    <property type="match status" value="1"/>
</dbReference>
<proteinExistence type="predicted"/>
<comment type="caution">
    <text evidence="2">The sequence shown here is derived from an EMBL/GenBank/DDBJ whole genome shotgun (WGS) entry which is preliminary data.</text>
</comment>
<dbReference type="PROSITE" id="PS50006">
    <property type="entry name" value="FHA_DOMAIN"/>
    <property type="match status" value="1"/>
</dbReference>
<dbReference type="InterPro" id="IPR008984">
    <property type="entry name" value="SMAD_FHA_dom_sf"/>
</dbReference>
<reference evidence="2" key="1">
    <citation type="journal article" date="2020" name="mSystems">
        <title>Genome- and Community-Level Interaction Insights into Carbon Utilization and Element Cycling Functions of Hydrothermarchaeota in Hydrothermal Sediment.</title>
        <authorList>
            <person name="Zhou Z."/>
            <person name="Liu Y."/>
            <person name="Xu W."/>
            <person name="Pan J."/>
            <person name="Luo Z.H."/>
            <person name="Li M."/>
        </authorList>
    </citation>
    <scope>NUCLEOTIDE SEQUENCE [LARGE SCALE GENOMIC DNA]</scope>
    <source>
        <strain evidence="2">SpSt-34</strain>
        <strain evidence="3">SpSt-69</strain>
    </source>
</reference>
<accession>A0A7C2P3D8</accession>
<dbReference type="EMBL" id="DTDJ01000024">
    <property type="protein sequence ID" value="HGL17280.1"/>
    <property type="molecule type" value="Genomic_DNA"/>
</dbReference>
<evidence type="ECO:0000313" key="2">
    <source>
        <dbReference type="EMBL" id="HEN27154.1"/>
    </source>
</evidence>
<dbReference type="SUPFAM" id="SSF49879">
    <property type="entry name" value="SMAD/FHA domain"/>
    <property type="match status" value="1"/>
</dbReference>
<dbReference type="EMBL" id="DSOL01000011">
    <property type="protein sequence ID" value="HEN27154.1"/>
    <property type="molecule type" value="Genomic_DNA"/>
</dbReference>
<feature type="domain" description="FHA" evidence="1">
    <location>
        <begin position="91"/>
        <end position="149"/>
    </location>
</feature>
<evidence type="ECO:0000313" key="3">
    <source>
        <dbReference type="EMBL" id="HGL17280.1"/>
    </source>
</evidence>
<dbReference type="CDD" id="cd00060">
    <property type="entry name" value="FHA"/>
    <property type="match status" value="1"/>
</dbReference>
<gene>
    <name evidence="2" type="ORF">ENQ77_00455</name>
    <name evidence="3" type="ORF">ENU66_02955</name>
</gene>
<evidence type="ECO:0000259" key="1">
    <source>
        <dbReference type="PROSITE" id="PS50006"/>
    </source>
</evidence>
<dbReference type="Pfam" id="PF00498">
    <property type="entry name" value="FHA"/>
    <property type="match status" value="1"/>
</dbReference>
<dbReference type="InterPro" id="IPR000253">
    <property type="entry name" value="FHA_dom"/>
</dbReference>
<dbReference type="PANTHER" id="PTHR23308">
    <property type="entry name" value="NUCLEAR INHIBITOR OF PROTEIN PHOSPHATASE-1"/>
    <property type="match status" value="1"/>
</dbReference>
<protein>
    <submittedName>
        <fullName evidence="2">FHA domain-containing protein</fullName>
    </submittedName>
</protein>
<dbReference type="Gene3D" id="2.60.200.20">
    <property type="match status" value="1"/>
</dbReference>
<sequence length="178" mass="19750">MKCPICGFQNKSGVKFCERCFSALDIFSVKPEEEGVYCPNGHWNPSGVKFCTLCGAPIQKAEILLSPYVFVDKETGDLVSIPLAENEVTTVVIGRKSNEFTPDVDLSPFRNSATVSRRHAKLTIDKVSGEIVIEDLGSTNGTYINGERLEPQKPYKLHPGDIVSFSKKLHLVFEVREL</sequence>
<name>A0A7C2P3D8_UNCW3</name>
<dbReference type="InterPro" id="IPR050923">
    <property type="entry name" value="Cell_Proc_Reg/RNA_Proc"/>
</dbReference>
<dbReference type="AlphaFoldDB" id="A0A7C2P3D8"/>
<organism evidence="2">
    <name type="scientific">candidate division WOR-3 bacterium</name>
    <dbReference type="NCBI Taxonomy" id="2052148"/>
    <lineage>
        <taxon>Bacteria</taxon>
        <taxon>Bacteria division WOR-3</taxon>
    </lineage>
</organism>